<dbReference type="InterPro" id="IPR018060">
    <property type="entry name" value="HTH_AraC"/>
</dbReference>
<dbReference type="Gene3D" id="3.40.50.880">
    <property type="match status" value="1"/>
</dbReference>
<evidence type="ECO:0000313" key="6">
    <source>
        <dbReference type="Proteomes" id="UP000317303"/>
    </source>
</evidence>
<dbReference type="PROSITE" id="PS01124">
    <property type="entry name" value="HTH_ARAC_FAMILY_2"/>
    <property type="match status" value="1"/>
</dbReference>
<keyword evidence="6" id="KW-1185">Reference proteome</keyword>
<dbReference type="SUPFAM" id="SSF46689">
    <property type="entry name" value="Homeodomain-like"/>
    <property type="match status" value="2"/>
</dbReference>
<dbReference type="InterPro" id="IPR002818">
    <property type="entry name" value="DJ-1/PfpI"/>
</dbReference>
<keyword evidence="3" id="KW-0804">Transcription</keyword>
<dbReference type="PANTHER" id="PTHR43130:SF3">
    <property type="entry name" value="HTH-TYPE TRANSCRIPTIONAL REGULATOR RV1931C"/>
    <property type="match status" value="1"/>
</dbReference>
<dbReference type="PANTHER" id="PTHR43130">
    <property type="entry name" value="ARAC-FAMILY TRANSCRIPTIONAL REGULATOR"/>
    <property type="match status" value="1"/>
</dbReference>
<dbReference type="InterPro" id="IPR052158">
    <property type="entry name" value="INH-QAR"/>
</dbReference>
<gene>
    <name evidence="5" type="ORF">JD82_02248</name>
</gene>
<dbReference type="PROSITE" id="PS00041">
    <property type="entry name" value="HTH_ARAC_FAMILY_1"/>
    <property type="match status" value="1"/>
</dbReference>
<dbReference type="EMBL" id="VLJV01000001">
    <property type="protein sequence ID" value="TWH20402.1"/>
    <property type="molecule type" value="Genomic_DNA"/>
</dbReference>
<dbReference type="GO" id="GO:0003700">
    <property type="term" value="F:DNA-binding transcription factor activity"/>
    <property type="evidence" value="ECO:0007669"/>
    <property type="project" value="InterPro"/>
</dbReference>
<dbReference type="SMART" id="SM00342">
    <property type="entry name" value="HTH_ARAC"/>
    <property type="match status" value="1"/>
</dbReference>
<protein>
    <submittedName>
        <fullName evidence="5">Transcriptional regulator GlxA family with amidase domain</fullName>
    </submittedName>
</protein>
<dbReference type="InterPro" id="IPR029062">
    <property type="entry name" value="Class_I_gatase-like"/>
</dbReference>
<keyword evidence="2" id="KW-0238">DNA-binding</keyword>
<dbReference type="RefSeq" id="WP_030533016.1">
    <property type="nucleotide sequence ID" value="NZ_JOIJ01000011.1"/>
</dbReference>
<accession>A0A660CAA0</accession>
<evidence type="ECO:0000256" key="3">
    <source>
        <dbReference type="ARBA" id="ARBA00023163"/>
    </source>
</evidence>
<dbReference type="Proteomes" id="UP000317303">
    <property type="component" value="Unassembled WGS sequence"/>
</dbReference>
<organism evidence="5 6">
    <name type="scientific">Prauserella rugosa</name>
    <dbReference type="NCBI Taxonomy" id="43354"/>
    <lineage>
        <taxon>Bacteria</taxon>
        <taxon>Bacillati</taxon>
        <taxon>Actinomycetota</taxon>
        <taxon>Actinomycetes</taxon>
        <taxon>Pseudonocardiales</taxon>
        <taxon>Pseudonocardiaceae</taxon>
        <taxon>Prauserella</taxon>
    </lineage>
</organism>
<dbReference type="SUPFAM" id="SSF52317">
    <property type="entry name" value="Class I glutamine amidotransferase-like"/>
    <property type="match status" value="1"/>
</dbReference>
<proteinExistence type="predicted"/>
<dbReference type="GO" id="GO:0043565">
    <property type="term" value="F:sequence-specific DNA binding"/>
    <property type="evidence" value="ECO:0007669"/>
    <property type="project" value="InterPro"/>
</dbReference>
<feature type="domain" description="HTH araC/xylS-type" evidence="4">
    <location>
        <begin position="213"/>
        <end position="311"/>
    </location>
</feature>
<dbReference type="InterPro" id="IPR018062">
    <property type="entry name" value="HTH_AraC-typ_CS"/>
</dbReference>
<dbReference type="AlphaFoldDB" id="A0A660CAA0"/>
<evidence type="ECO:0000256" key="2">
    <source>
        <dbReference type="ARBA" id="ARBA00023125"/>
    </source>
</evidence>
<name>A0A660CAA0_9PSEU</name>
<comment type="caution">
    <text evidence="5">The sequence shown here is derived from an EMBL/GenBank/DDBJ whole genome shotgun (WGS) entry which is preliminary data.</text>
</comment>
<evidence type="ECO:0000259" key="4">
    <source>
        <dbReference type="PROSITE" id="PS01124"/>
    </source>
</evidence>
<evidence type="ECO:0000313" key="5">
    <source>
        <dbReference type="EMBL" id="TWH20402.1"/>
    </source>
</evidence>
<sequence>MRIAIHAFDGITTFHLATPLLVLGEASRHQPGRTWTTQVWSTDGSPVRTAEGLAIGDLAGPEAADAADLLVFPSWPEDLPEPGTVVLARIRAAHARAAPLVGLCLGAFPLAAAGILDGRTATTHWTAADALARRYPAVRVESEALYLDHGDVLTSAGTASALDACLHLVRTRLGSTVATAVARHLVIAPHRDGDQAQYIERPLSTSDDHGPVGRTMTWALAHLDAPLDVDTLAAHASMSPRNFSRRFRDTTGMSPARWVLVHRLDEARRLLETTTWSVARVAEACGFASAVTFRQNFTARYNTTPTAYRRRFASAEPA</sequence>
<dbReference type="Gene3D" id="1.10.10.60">
    <property type="entry name" value="Homeodomain-like"/>
    <property type="match status" value="1"/>
</dbReference>
<dbReference type="Pfam" id="PF12833">
    <property type="entry name" value="HTH_18"/>
    <property type="match status" value="1"/>
</dbReference>
<dbReference type="OrthoDB" id="3660033at2"/>
<dbReference type="CDD" id="cd03137">
    <property type="entry name" value="GATase1_AraC_1"/>
    <property type="match status" value="1"/>
</dbReference>
<keyword evidence="1" id="KW-0805">Transcription regulation</keyword>
<dbReference type="Pfam" id="PF01965">
    <property type="entry name" value="DJ-1_PfpI"/>
    <property type="match status" value="1"/>
</dbReference>
<evidence type="ECO:0000256" key="1">
    <source>
        <dbReference type="ARBA" id="ARBA00023015"/>
    </source>
</evidence>
<dbReference type="InterPro" id="IPR009057">
    <property type="entry name" value="Homeodomain-like_sf"/>
</dbReference>
<reference evidence="5 6" key="1">
    <citation type="submission" date="2019-07" db="EMBL/GenBank/DDBJ databases">
        <title>R&amp;d 2014.</title>
        <authorList>
            <person name="Klenk H.-P."/>
        </authorList>
    </citation>
    <scope>NUCLEOTIDE SEQUENCE [LARGE SCALE GENOMIC DNA]</scope>
    <source>
        <strain evidence="5 6">DSM 43194</strain>
    </source>
</reference>